<feature type="region of interest" description="Disordered" evidence="6">
    <location>
        <begin position="438"/>
        <end position="460"/>
    </location>
</feature>
<dbReference type="InterPro" id="IPR007320">
    <property type="entry name" value="PDCD2_C"/>
</dbReference>
<protein>
    <recommendedName>
        <fullName evidence="7">PIN domain-containing protein</fullName>
    </recommendedName>
</protein>
<proteinExistence type="inferred from homology"/>
<dbReference type="GO" id="GO:0006364">
    <property type="term" value="P:rRNA processing"/>
    <property type="evidence" value="ECO:0007669"/>
    <property type="project" value="UniProtKB-KW"/>
</dbReference>
<dbReference type="EMBL" id="CAKMRJ010004445">
    <property type="protein sequence ID" value="CAH1436857.1"/>
    <property type="molecule type" value="Genomic_DNA"/>
</dbReference>
<dbReference type="CDD" id="cd09864">
    <property type="entry name" value="PIN_Fcf1-like"/>
    <property type="match status" value="1"/>
</dbReference>
<keyword evidence="4" id="KW-0539">Nucleus</keyword>
<dbReference type="GO" id="GO:0032040">
    <property type="term" value="C:small-subunit processome"/>
    <property type="evidence" value="ECO:0007669"/>
    <property type="project" value="InterPro"/>
</dbReference>
<keyword evidence="3" id="KW-0698">rRNA processing</keyword>
<feature type="domain" description="PIN" evidence="7">
    <location>
        <begin position="63"/>
        <end position="162"/>
    </location>
</feature>
<feature type="compositionally biased region" description="Polar residues" evidence="6">
    <location>
        <begin position="438"/>
        <end position="459"/>
    </location>
</feature>
<keyword evidence="9" id="KW-1185">Reference proteome</keyword>
<dbReference type="GO" id="GO:0005737">
    <property type="term" value="C:cytoplasm"/>
    <property type="evidence" value="ECO:0007669"/>
    <property type="project" value="InterPro"/>
</dbReference>
<feature type="region of interest" description="Disordered" evidence="6">
    <location>
        <begin position="380"/>
        <end position="408"/>
    </location>
</feature>
<dbReference type="Gene3D" id="3.40.50.1010">
    <property type="entry name" value="5'-nuclease"/>
    <property type="match status" value="1"/>
</dbReference>
<keyword evidence="2" id="KW-0690">Ribosome biogenesis</keyword>
<evidence type="ECO:0000256" key="6">
    <source>
        <dbReference type="SAM" id="MobiDB-lite"/>
    </source>
</evidence>
<dbReference type="InterPro" id="IPR037503">
    <property type="entry name" value="Fcf1_PIN"/>
</dbReference>
<dbReference type="InterPro" id="IPR002716">
    <property type="entry name" value="PIN_dom"/>
</dbReference>
<feature type="compositionally biased region" description="Polar residues" evidence="6">
    <location>
        <begin position="389"/>
        <end position="403"/>
    </location>
</feature>
<evidence type="ECO:0000256" key="5">
    <source>
        <dbReference type="ARBA" id="ARBA00024026"/>
    </source>
</evidence>
<evidence type="ECO:0000259" key="7">
    <source>
        <dbReference type="SMART" id="SM00670"/>
    </source>
</evidence>
<dbReference type="FunFam" id="3.40.50.1010:FF:000004">
    <property type="entry name" value="rRNA-processing protein FCF1 homolog"/>
    <property type="match status" value="1"/>
</dbReference>
<gene>
    <name evidence="8" type="ORF">LVIROSA_LOCUS23207</name>
</gene>
<evidence type="ECO:0000256" key="3">
    <source>
        <dbReference type="ARBA" id="ARBA00022552"/>
    </source>
</evidence>
<dbReference type="SUPFAM" id="SSF88723">
    <property type="entry name" value="PIN domain-like"/>
    <property type="match status" value="1"/>
</dbReference>
<dbReference type="Pfam" id="PF04194">
    <property type="entry name" value="PDCD2_C"/>
    <property type="match status" value="1"/>
</dbReference>
<evidence type="ECO:0000256" key="2">
    <source>
        <dbReference type="ARBA" id="ARBA00022517"/>
    </source>
</evidence>
<sequence length="635" mass="72337">MGRAKKGPKFAVMKKTVSHKAIKQHKEDLLNPNKKDLTKLPRNVPYVSSALFFTYNTALGPPYRVLVDTNFINFSIQNKLDLEKGMMDCLYAKCTPCITDCVMAELEKLGQKYRVALRIAKDPRFERLPCTHKGTYADDCIVERVTQHKCYLVATCDRDLKRRIRKLQECDILGVHAIIDKPGVIGFFKKRPPYHICSVMLKKRYKSFNNYSMILCATCPWKRVNERILFSLLVQPNPSSSRPPPPPSDLAFIRSNFCWEKHTFEDISVKLLALLASSKSLKRMGEVMLGMPGLWADDNSEAADHYTTKIGGVPDWPFLHSIIKSDLLKCDSCGEKLCLVAQIYAPISSTTMTTKERVIYIFSCIATACETKRWRALRVQRSSTDKDSNPSSHDSVASPSTTKLQDDPWAFNDEEEEDDEIDLDAICKALNEATGLASASKTKKQNTLSDSIENPSPISLSRAIDDKTPVLPCFYIYPKEENYLEDAAALNKSESKHKMEENKDDDNDEKELWIGESYEYDRTLHADKTYLKFKKRLDVYPEHCFRYSYGGKPLLATSEAGDPGRCLLCGELRHYEMQLMPPLLYFLQEASKNQSLENWDWTSVIVYTCSKGCAPLKQECNEWIVAEEVVVIQTE</sequence>
<evidence type="ECO:0000313" key="8">
    <source>
        <dbReference type="EMBL" id="CAH1436857.1"/>
    </source>
</evidence>
<comment type="similarity">
    <text evidence="5">Belongs to the UTP23/FCF1 family. FCF1 subfamily.</text>
</comment>
<evidence type="ECO:0000256" key="1">
    <source>
        <dbReference type="ARBA" id="ARBA00004604"/>
    </source>
</evidence>
<evidence type="ECO:0000256" key="4">
    <source>
        <dbReference type="ARBA" id="ARBA00023242"/>
    </source>
</evidence>
<reference evidence="8 9" key="1">
    <citation type="submission" date="2022-01" db="EMBL/GenBank/DDBJ databases">
        <authorList>
            <person name="Xiong W."/>
            <person name="Schranz E."/>
        </authorList>
    </citation>
    <scope>NUCLEOTIDE SEQUENCE [LARGE SCALE GENOMIC DNA]</scope>
</reference>
<dbReference type="PANTHER" id="PTHR47762">
    <property type="entry name" value="OSJNBB0079B02.4 PROTEIN"/>
    <property type="match status" value="1"/>
</dbReference>
<dbReference type="InterPro" id="IPR029060">
    <property type="entry name" value="PIN-like_dom_sf"/>
</dbReference>
<dbReference type="AlphaFoldDB" id="A0AAU9NG66"/>
<comment type="subcellular location">
    <subcellularLocation>
        <location evidence="1">Nucleus</location>
        <location evidence="1">Nucleolus</location>
    </subcellularLocation>
</comment>
<dbReference type="InterPro" id="IPR006984">
    <property type="entry name" value="Fcf1/UTP23"/>
</dbReference>
<accession>A0AAU9NG66</accession>
<dbReference type="Pfam" id="PF04900">
    <property type="entry name" value="Fcf1"/>
    <property type="match status" value="1"/>
</dbReference>
<dbReference type="GO" id="GO:0042274">
    <property type="term" value="P:ribosomal small subunit biogenesis"/>
    <property type="evidence" value="ECO:0007669"/>
    <property type="project" value="UniProtKB-ARBA"/>
</dbReference>
<organism evidence="8 9">
    <name type="scientific">Lactuca virosa</name>
    <dbReference type="NCBI Taxonomy" id="75947"/>
    <lineage>
        <taxon>Eukaryota</taxon>
        <taxon>Viridiplantae</taxon>
        <taxon>Streptophyta</taxon>
        <taxon>Embryophyta</taxon>
        <taxon>Tracheophyta</taxon>
        <taxon>Spermatophyta</taxon>
        <taxon>Magnoliopsida</taxon>
        <taxon>eudicotyledons</taxon>
        <taxon>Gunneridae</taxon>
        <taxon>Pentapetalae</taxon>
        <taxon>asterids</taxon>
        <taxon>campanulids</taxon>
        <taxon>Asterales</taxon>
        <taxon>Asteraceae</taxon>
        <taxon>Cichorioideae</taxon>
        <taxon>Cichorieae</taxon>
        <taxon>Lactucinae</taxon>
        <taxon>Lactuca</taxon>
    </lineage>
</organism>
<evidence type="ECO:0000313" key="9">
    <source>
        <dbReference type="Proteomes" id="UP001157418"/>
    </source>
</evidence>
<comment type="caution">
    <text evidence="8">The sequence shown here is derived from an EMBL/GenBank/DDBJ whole genome shotgun (WGS) entry which is preliminary data.</text>
</comment>
<name>A0AAU9NG66_9ASTR</name>
<dbReference type="Proteomes" id="UP001157418">
    <property type="component" value="Unassembled WGS sequence"/>
</dbReference>
<dbReference type="SMART" id="SM00670">
    <property type="entry name" value="PINc"/>
    <property type="match status" value="1"/>
</dbReference>
<dbReference type="PANTHER" id="PTHR47762:SF2">
    <property type="entry name" value="OS04G0640800 PROTEIN"/>
    <property type="match status" value="1"/>
</dbReference>